<reference evidence="1 2" key="1">
    <citation type="submission" date="2018-10" db="EMBL/GenBank/DDBJ databases">
        <title>Falsibacillus sp. genome draft.</title>
        <authorList>
            <person name="Shi S."/>
        </authorList>
    </citation>
    <scope>NUCLEOTIDE SEQUENCE [LARGE SCALE GENOMIC DNA]</scope>
    <source>
        <strain evidence="1 2">GY 10110</strain>
    </source>
</reference>
<protein>
    <submittedName>
        <fullName evidence="1">Uncharacterized protein</fullName>
    </submittedName>
</protein>
<evidence type="ECO:0000313" key="2">
    <source>
        <dbReference type="Proteomes" id="UP000276770"/>
    </source>
</evidence>
<dbReference type="AlphaFoldDB" id="A0A3L7JX08"/>
<accession>A0A3L7JX08</accession>
<proteinExistence type="predicted"/>
<dbReference type="RefSeq" id="WP_121681028.1">
    <property type="nucleotide sequence ID" value="NZ_RCVZ01000008.1"/>
</dbReference>
<dbReference type="EMBL" id="RCVZ01000008">
    <property type="protein sequence ID" value="RLQ94865.1"/>
    <property type="molecule type" value="Genomic_DNA"/>
</dbReference>
<keyword evidence="2" id="KW-1185">Reference proteome</keyword>
<name>A0A3L7JX08_9BACI</name>
<comment type="caution">
    <text evidence="1">The sequence shown here is derived from an EMBL/GenBank/DDBJ whole genome shotgun (WGS) entry which is preliminary data.</text>
</comment>
<dbReference type="Proteomes" id="UP000276770">
    <property type="component" value="Unassembled WGS sequence"/>
</dbReference>
<gene>
    <name evidence="1" type="ORF">D9X91_12830</name>
</gene>
<sequence length="63" mass="7124">MKLEQRSKSYVFVKTPEPLKVVVNGNCPVRDLGKYNAEKSGMEFNLPNGNYEIVLIFSSTLVM</sequence>
<evidence type="ECO:0000313" key="1">
    <source>
        <dbReference type="EMBL" id="RLQ94865.1"/>
    </source>
</evidence>
<organism evidence="1 2">
    <name type="scientific">Falsibacillus albus</name>
    <dbReference type="NCBI Taxonomy" id="2478915"/>
    <lineage>
        <taxon>Bacteria</taxon>
        <taxon>Bacillati</taxon>
        <taxon>Bacillota</taxon>
        <taxon>Bacilli</taxon>
        <taxon>Bacillales</taxon>
        <taxon>Bacillaceae</taxon>
        <taxon>Falsibacillus</taxon>
    </lineage>
</organism>